<dbReference type="InterPro" id="IPR002423">
    <property type="entry name" value="Cpn60/GroEL/TCP-1"/>
</dbReference>
<dbReference type="Gene3D" id="3.50.7.10">
    <property type="entry name" value="GroEL"/>
    <property type="match status" value="1"/>
</dbReference>
<dbReference type="OrthoDB" id="275057at2759"/>
<dbReference type="PROSITE" id="PS00995">
    <property type="entry name" value="TCP1_3"/>
    <property type="match status" value="1"/>
</dbReference>
<dbReference type="SUPFAM" id="SSF52029">
    <property type="entry name" value="GroEL apical domain-like"/>
    <property type="match status" value="1"/>
</dbReference>
<dbReference type="GO" id="GO:0016887">
    <property type="term" value="F:ATP hydrolysis activity"/>
    <property type="evidence" value="ECO:0007669"/>
    <property type="project" value="InterPro"/>
</dbReference>
<dbReference type="InterPro" id="IPR027413">
    <property type="entry name" value="GROEL-like_equatorial_sf"/>
</dbReference>
<evidence type="ECO:0000256" key="3">
    <source>
        <dbReference type="ARBA" id="ARBA00017187"/>
    </source>
</evidence>
<dbReference type="Pfam" id="PF00118">
    <property type="entry name" value="Cpn60_TCP1"/>
    <property type="match status" value="1"/>
</dbReference>
<dbReference type="SUPFAM" id="SSF48592">
    <property type="entry name" value="GroEL equatorial domain-like"/>
    <property type="match status" value="1"/>
</dbReference>
<dbReference type="NCBIfam" id="NF041083">
    <property type="entry name" value="thermosome_beta"/>
    <property type="match status" value="1"/>
</dbReference>
<evidence type="ECO:0000256" key="7">
    <source>
        <dbReference type="ARBA" id="ARBA00023186"/>
    </source>
</evidence>
<dbReference type="GO" id="GO:0005524">
    <property type="term" value="F:ATP binding"/>
    <property type="evidence" value="ECO:0007669"/>
    <property type="project" value="UniProtKB-KW"/>
</dbReference>
<dbReference type="PROSITE" id="PS00751">
    <property type="entry name" value="TCP1_2"/>
    <property type="match status" value="1"/>
</dbReference>
<dbReference type="InterPro" id="IPR027410">
    <property type="entry name" value="TCP-1-like_intermed_sf"/>
</dbReference>
<dbReference type="Gene3D" id="1.10.560.10">
    <property type="entry name" value="GroEL-like equatorial domain"/>
    <property type="match status" value="1"/>
</dbReference>
<dbReference type="GO" id="GO:0051082">
    <property type="term" value="F:unfolded protein binding"/>
    <property type="evidence" value="ECO:0007669"/>
    <property type="project" value="InterPro"/>
</dbReference>
<evidence type="ECO:0000256" key="8">
    <source>
        <dbReference type="RuleBase" id="RU004187"/>
    </source>
</evidence>
<sequence length="578" mass="63985">MRGAVTTEGVEAIRDPPLGLKNCGPFRWFGGISKMMRPGGQPIIVLSQGTKRESGHQVQIGNITACKTIADVIRTSLGPRAMLKMLMDPMGGIVMTNDGNAILREITVKHPAAKSMIEIARTQDEETGDGTTSVIVLAGEVMANAQAFLEQKIHPTLIIQAYRQALEDMIQWAEEKFSKQIDVTNDEQIAEVVKSCLGTKIISNWMDLAVKIALDAVKTIHVSKAGVNEIDIKRYCRIEKIPGGRIEDSAVIKGVVLNKDVTHAKMRRRIENPRIVLLDCNLEYKKGESQTSLEILKEEDITKILQQEEEAIRKQCDEIIALKPDLVFTEKGVSDLAQHFLLKAGITAIRRLKKTDNNRLARVCGARILNDTCDLREEDVGTQAELFEITKIGDEYYTYVTSSKTTACTVVLRGPSKDVINEIERNLQDALYVVRNVLLNPRLVPGGGALEMALAQMITEKGKSIEGVNQWPYKAIARSLEVIPRTLIQNCGGSTIRELTALRAKHAQSPDNWSWGIDGCTGELVDMKTHGIWDPLTVRIQVFKTAIETSVMLLRIDDIVSGTKKQQGGDGPKEEMPQ</sequence>
<keyword evidence="6 8" id="KW-0067">ATP-binding</keyword>
<dbReference type="InterPro" id="IPR054827">
    <property type="entry name" value="thermosome_alpha"/>
</dbReference>
<accession>A0A2A2KRR8</accession>
<reference evidence="10 11" key="1">
    <citation type="journal article" date="2017" name="Curr. Biol.">
        <title>Genome architecture and evolution of a unichromosomal asexual nematode.</title>
        <authorList>
            <person name="Fradin H."/>
            <person name="Zegar C."/>
            <person name="Gutwein M."/>
            <person name="Lucas J."/>
            <person name="Kovtun M."/>
            <person name="Corcoran D."/>
            <person name="Baugh L.R."/>
            <person name="Kiontke K."/>
            <person name="Gunsalus K."/>
            <person name="Fitch D.H."/>
            <person name="Piano F."/>
        </authorList>
    </citation>
    <scope>NUCLEOTIDE SEQUENCE [LARGE SCALE GENOMIC DNA]</scope>
    <source>
        <strain evidence="10">PF1309</strain>
    </source>
</reference>
<evidence type="ECO:0000256" key="4">
    <source>
        <dbReference type="ARBA" id="ARBA00022490"/>
    </source>
</evidence>
<evidence type="ECO:0000256" key="2">
    <source>
        <dbReference type="ARBA" id="ARBA00008020"/>
    </source>
</evidence>
<evidence type="ECO:0000256" key="9">
    <source>
        <dbReference type="RuleBase" id="RU004191"/>
    </source>
</evidence>
<dbReference type="FunFam" id="3.50.7.10:FF:000005">
    <property type="entry name" value="T-complex protein 1 subunit gamma"/>
    <property type="match status" value="1"/>
</dbReference>
<comment type="similarity">
    <text evidence="2 8">Belongs to the TCP-1 chaperonin family.</text>
</comment>
<dbReference type="SUPFAM" id="SSF54849">
    <property type="entry name" value="GroEL-intermediate domain like"/>
    <property type="match status" value="1"/>
</dbReference>
<dbReference type="FunFam" id="1.10.560.10:FF:000085">
    <property type="entry name" value="T-complex protein 1 subunit gamma"/>
    <property type="match status" value="1"/>
</dbReference>
<dbReference type="GO" id="GO:0005832">
    <property type="term" value="C:chaperonin-containing T-complex"/>
    <property type="evidence" value="ECO:0007669"/>
    <property type="project" value="UniProtKB-ARBA"/>
</dbReference>
<keyword evidence="11" id="KW-1185">Reference proteome</keyword>
<proteinExistence type="inferred from homology"/>
<protein>
    <recommendedName>
        <fullName evidence="3 9">T-complex protein 1 subunit gamma</fullName>
    </recommendedName>
</protein>
<dbReference type="InterPro" id="IPR012719">
    <property type="entry name" value="Chap_CCT_gamma"/>
</dbReference>
<dbReference type="CDD" id="cd03337">
    <property type="entry name" value="TCP1_gamma"/>
    <property type="match status" value="1"/>
</dbReference>
<evidence type="ECO:0000256" key="6">
    <source>
        <dbReference type="ARBA" id="ARBA00022840"/>
    </source>
</evidence>
<keyword evidence="7 8" id="KW-0143">Chaperone</keyword>
<dbReference type="AlphaFoldDB" id="A0A2A2KRR8"/>
<organism evidence="10 11">
    <name type="scientific">Diploscapter pachys</name>
    <dbReference type="NCBI Taxonomy" id="2018661"/>
    <lineage>
        <taxon>Eukaryota</taxon>
        <taxon>Metazoa</taxon>
        <taxon>Ecdysozoa</taxon>
        <taxon>Nematoda</taxon>
        <taxon>Chromadorea</taxon>
        <taxon>Rhabditida</taxon>
        <taxon>Rhabditina</taxon>
        <taxon>Rhabditomorpha</taxon>
        <taxon>Rhabditoidea</taxon>
        <taxon>Rhabditidae</taxon>
        <taxon>Diploscapter</taxon>
    </lineage>
</organism>
<gene>
    <name evidence="10" type="ORF">WR25_25071</name>
</gene>
<comment type="caution">
    <text evidence="10">The sequence shown here is derived from an EMBL/GenBank/DDBJ whole genome shotgun (WGS) entry which is preliminary data.</text>
</comment>
<dbReference type="InterPro" id="IPR002194">
    <property type="entry name" value="Chaperonin_TCP-1_CS"/>
</dbReference>
<dbReference type="PANTHER" id="PTHR11353">
    <property type="entry name" value="CHAPERONIN"/>
    <property type="match status" value="1"/>
</dbReference>
<dbReference type="NCBIfam" id="TIGR02344">
    <property type="entry name" value="chap_CCT_gamma"/>
    <property type="match status" value="1"/>
</dbReference>
<dbReference type="STRING" id="2018661.A0A2A2KRR8"/>
<name>A0A2A2KRR8_9BILA</name>
<dbReference type="NCBIfam" id="NF041082">
    <property type="entry name" value="thermosome_alpha"/>
    <property type="match status" value="1"/>
</dbReference>
<evidence type="ECO:0000256" key="5">
    <source>
        <dbReference type="ARBA" id="ARBA00022741"/>
    </source>
</evidence>
<dbReference type="InterPro" id="IPR017998">
    <property type="entry name" value="Chaperone_TCP-1"/>
</dbReference>
<dbReference type="Gene3D" id="3.30.260.10">
    <property type="entry name" value="TCP-1-like chaperonin intermediate domain"/>
    <property type="match status" value="1"/>
</dbReference>
<dbReference type="Proteomes" id="UP000218231">
    <property type="component" value="Unassembled WGS sequence"/>
</dbReference>
<evidence type="ECO:0000313" key="10">
    <source>
        <dbReference type="EMBL" id="PAV76642.1"/>
    </source>
</evidence>
<evidence type="ECO:0000256" key="1">
    <source>
        <dbReference type="ARBA" id="ARBA00004496"/>
    </source>
</evidence>
<keyword evidence="4" id="KW-0963">Cytoplasm</keyword>
<dbReference type="PROSITE" id="PS00750">
    <property type="entry name" value="TCP1_1"/>
    <property type="match status" value="1"/>
</dbReference>
<keyword evidence="5 8" id="KW-0547">Nucleotide-binding</keyword>
<dbReference type="EMBL" id="LIAE01007842">
    <property type="protein sequence ID" value="PAV76642.1"/>
    <property type="molecule type" value="Genomic_DNA"/>
</dbReference>
<evidence type="ECO:0000313" key="11">
    <source>
        <dbReference type="Proteomes" id="UP000218231"/>
    </source>
</evidence>
<dbReference type="InterPro" id="IPR053374">
    <property type="entry name" value="TCP-1_chaperonin"/>
</dbReference>
<dbReference type="GO" id="GO:0140662">
    <property type="term" value="F:ATP-dependent protein folding chaperone"/>
    <property type="evidence" value="ECO:0007669"/>
    <property type="project" value="InterPro"/>
</dbReference>
<dbReference type="InterPro" id="IPR027409">
    <property type="entry name" value="GroEL-like_apical_dom_sf"/>
</dbReference>
<comment type="subcellular location">
    <subcellularLocation>
        <location evidence="1">Cytoplasm</location>
    </subcellularLocation>
</comment>
<dbReference type="PRINTS" id="PR00304">
    <property type="entry name" value="TCOMPLEXTCP1"/>
</dbReference>